<evidence type="ECO:0000313" key="3">
    <source>
        <dbReference type="Proteomes" id="UP000494216"/>
    </source>
</evidence>
<proteinExistence type="predicted"/>
<gene>
    <name evidence="2" type="ORF">METHB2_370007</name>
</gene>
<keyword evidence="3" id="KW-1185">Reference proteome</keyword>
<sequence>MKIINKTSVLASAISLAFASGIVLAETSGYLSLKNVKVELEGKGDAKTLKLEVATLKPVPLDGKSGAFGYAALTDSGNNVLVLVTHLPIDDSSFEHPTTGFHTHVLDLKKPTDACKGASFEVDLENSGKNSAFDVNYKWKTEGDKISVDKVPVKDLGDAGVEGVASFTLKPILDSKNSPTHLCVTVVDQA</sequence>
<name>A0A8S0YA67_9GAMM</name>
<dbReference type="Proteomes" id="UP000494216">
    <property type="component" value="Unassembled WGS sequence"/>
</dbReference>
<dbReference type="AlphaFoldDB" id="A0A8S0YA67"/>
<feature type="signal peptide" evidence="1">
    <location>
        <begin position="1"/>
        <end position="25"/>
    </location>
</feature>
<keyword evidence="1" id="KW-0732">Signal</keyword>
<evidence type="ECO:0000313" key="2">
    <source>
        <dbReference type="EMBL" id="CAA9891201.1"/>
    </source>
</evidence>
<feature type="chain" id="PRO_5035768279" evidence="1">
    <location>
        <begin position="26"/>
        <end position="190"/>
    </location>
</feature>
<dbReference type="RefSeq" id="WP_174626085.1">
    <property type="nucleotide sequence ID" value="NZ_CADCXN010000066.1"/>
</dbReference>
<evidence type="ECO:0000256" key="1">
    <source>
        <dbReference type="SAM" id="SignalP"/>
    </source>
</evidence>
<reference evidence="2 3" key="1">
    <citation type="submission" date="2020-02" db="EMBL/GenBank/DDBJ databases">
        <authorList>
            <person name="Hogendoorn C."/>
        </authorList>
    </citation>
    <scope>NUCLEOTIDE SEQUENCE [LARGE SCALE GENOMIC DNA]</scope>
    <source>
        <strain evidence="2">METHB21</strain>
    </source>
</reference>
<comment type="caution">
    <text evidence="2">The sequence shown here is derived from an EMBL/GenBank/DDBJ whole genome shotgun (WGS) entry which is preliminary data.</text>
</comment>
<dbReference type="EMBL" id="CADCXN010000066">
    <property type="protein sequence ID" value="CAA9891201.1"/>
    <property type="molecule type" value="Genomic_DNA"/>
</dbReference>
<organism evidence="2 3">
    <name type="scientific">Candidatus Methylobacter favarea</name>
    <dbReference type="NCBI Taxonomy" id="2707345"/>
    <lineage>
        <taxon>Bacteria</taxon>
        <taxon>Pseudomonadati</taxon>
        <taxon>Pseudomonadota</taxon>
        <taxon>Gammaproteobacteria</taxon>
        <taxon>Methylococcales</taxon>
        <taxon>Methylococcaceae</taxon>
        <taxon>Methylobacter</taxon>
    </lineage>
</organism>
<protein>
    <submittedName>
        <fullName evidence="2">Uncharacterized protein</fullName>
    </submittedName>
</protein>
<accession>A0A8S0YA67</accession>